<feature type="compositionally biased region" description="Basic residues" evidence="1">
    <location>
        <begin position="83"/>
        <end position="93"/>
    </location>
</feature>
<organism evidence="2 3">
    <name type="scientific">Exophiala mesophila</name>
    <name type="common">Black yeast-like fungus</name>
    <dbReference type="NCBI Taxonomy" id="212818"/>
    <lineage>
        <taxon>Eukaryota</taxon>
        <taxon>Fungi</taxon>
        <taxon>Dikarya</taxon>
        <taxon>Ascomycota</taxon>
        <taxon>Pezizomycotina</taxon>
        <taxon>Eurotiomycetes</taxon>
        <taxon>Chaetothyriomycetidae</taxon>
        <taxon>Chaetothyriales</taxon>
        <taxon>Herpotrichiellaceae</taxon>
        <taxon>Exophiala</taxon>
    </lineage>
</organism>
<accession>A0A438N717</accession>
<sequence length="179" mass="19595">MSQKGYECKAGNQDRPYVSRPSRTQQLLNPKLKPKLSSDIPNDLLESKGIADRQLAEAEARRNGTVLEESQDRGKGQQPRSISPRRSRSRSRPRAAIIPTAHRANVEENENSVPCLVLTRDPQTPPAAEYLVRTAKAVVIGPSAQYTADGPVLYGEVAIVAVLTVRAWTLAKSQSIEGL</sequence>
<comment type="caution">
    <text evidence="2">The sequence shown here is derived from an EMBL/GenBank/DDBJ whole genome shotgun (WGS) entry which is preliminary data.</text>
</comment>
<evidence type="ECO:0000256" key="1">
    <source>
        <dbReference type="SAM" id="MobiDB-lite"/>
    </source>
</evidence>
<dbReference type="AlphaFoldDB" id="A0A438N717"/>
<dbReference type="VEuPathDB" id="FungiDB:PV10_05867"/>
<dbReference type="EMBL" id="NAJM01000017">
    <property type="protein sequence ID" value="RVX71424.1"/>
    <property type="molecule type" value="Genomic_DNA"/>
</dbReference>
<feature type="region of interest" description="Disordered" evidence="1">
    <location>
        <begin position="1"/>
        <end position="98"/>
    </location>
</feature>
<evidence type="ECO:0000313" key="3">
    <source>
        <dbReference type="Proteomes" id="UP000288859"/>
    </source>
</evidence>
<name>A0A438N717_EXOME</name>
<gene>
    <name evidence="2" type="ORF">B0A52_04996</name>
</gene>
<protein>
    <submittedName>
        <fullName evidence="2">Uncharacterized protein</fullName>
    </submittedName>
</protein>
<dbReference type="OrthoDB" id="4121213at2759"/>
<evidence type="ECO:0000313" key="2">
    <source>
        <dbReference type="EMBL" id="RVX71424.1"/>
    </source>
</evidence>
<dbReference type="Proteomes" id="UP000288859">
    <property type="component" value="Unassembled WGS sequence"/>
</dbReference>
<dbReference type="Pfam" id="PF13917">
    <property type="entry name" value="zf-CCHC_3"/>
    <property type="match status" value="1"/>
</dbReference>
<feature type="compositionally biased region" description="Basic and acidic residues" evidence="1">
    <location>
        <begin position="45"/>
        <end position="62"/>
    </location>
</feature>
<reference evidence="2 3" key="1">
    <citation type="submission" date="2017-03" db="EMBL/GenBank/DDBJ databases">
        <title>Genomes of endolithic fungi from Antarctica.</title>
        <authorList>
            <person name="Coleine C."/>
            <person name="Masonjones S."/>
            <person name="Stajich J.E."/>
        </authorList>
    </citation>
    <scope>NUCLEOTIDE SEQUENCE [LARGE SCALE GENOMIC DNA]</scope>
    <source>
        <strain evidence="2 3">CCFEE 6314</strain>
    </source>
</reference>
<proteinExistence type="predicted"/>